<dbReference type="GO" id="GO:0005634">
    <property type="term" value="C:nucleus"/>
    <property type="evidence" value="ECO:0007669"/>
    <property type="project" value="UniProtKB-SubCell"/>
</dbReference>
<dbReference type="GO" id="GO:0030014">
    <property type="term" value="C:CCR4-NOT complex"/>
    <property type="evidence" value="ECO:0007669"/>
    <property type="project" value="UniProtKB-UniRule"/>
</dbReference>
<sequence>MDKEEQEKSVDCVTDQEREYAQNALNEFNETSYANCLQNINKLENRTYDFKVAHNKAVVEYYKSDLKKTDQFQKTLNNIFNQFQMKLEKLDDVDHCVCHFNQAVLLYHQRQYTAALRIMDRVYKFIEPMDDNLSKQVGLLMIELQLCIRQPEKAIGLITHLQNRVLNGTANIKINLKHSKITEKDLIKDKLNKTPPLLSPAMELFLGKLAKYRAKCYMMNHTISLAKKEIVEFGNVDKTVSANSILMFAFIWIGAKKEIVEFGNVDKTNRVLNGTANIKINLKHSKITEKDLIKDKLNKTPPLLSPAMELFLGKLAKYRAKCYMMNHTISLAKKEIVEFGNVDKTVSANSILMFAFIWIGGKLYQNY</sequence>
<name>A0AAW1LBP8_POPJA</name>
<proteinExistence type="inferred from homology"/>
<dbReference type="GO" id="GO:0006402">
    <property type="term" value="P:mRNA catabolic process"/>
    <property type="evidence" value="ECO:0007669"/>
    <property type="project" value="TreeGrafter"/>
</dbReference>
<gene>
    <name evidence="2" type="ORF">QE152_g12865</name>
</gene>
<evidence type="ECO:0000256" key="1">
    <source>
        <dbReference type="RuleBase" id="RU367083"/>
    </source>
</evidence>
<keyword evidence="1" id="KW-0539">Nucleus</keyword>
<dbReference type="PANTHER" id="PTHR12979:SF5">
    <property type="entry name" value="CCR4-NOT TRANSCRIPTION COMPLEX SUBUNIT 10"/>
    <property type="match status" value="1"/>
</dbReference>
<keyword evidence="1" id="KW-0943">RNA-mediated gene silencing</keyword>
<dbReference type="InterPro" id="IPR039740">
    <property type="entry name" value="CNOT10"/>
</dbReference>
<organism evidence="2 3">
    <name type="scientific">Popillia japonica</name>
    <name type="common">Japanese beetle</name>
    <dbReference type="NCBI Taxonomy" id="7064"/>
    <lineage>
        <taxon>Eukaryota</taxon>
        <taxon>Metazoa</taxon>
        <taxon>Ecdysozoa</taxon>
        <taxon>Arthropoda</taxon>
        <taxon>Hexapoda</taxon>
        <taxon>Insecta</taxon>
        <taxon>Pterygota</taxon>
        <taxon>Neoptera</taxon>
        <taxon>Endopterygota</taxon>
        <taxon>Coleoptera</taxon>
        <taxon>Polyphaga</taxon>
        <taxon>Scarabaeiformia</taxon>
        <taxon>Scarabaeidae</taxon>
        <taxon>Rutelinae</taxon>
        <taxon>Popillia</taxon>
    </lineage>
</organism>
<comment type="caution">
    <text evidence="2">The sequence shown here is derived from an EMBL/GenBank/DDBJ whole genome shotgun (WGS) entry which is preliminary data.</text>
</comment>
<dbReference type="AlphaFoldDB" id="A0AAW1LBP8"/>
<dbReference type="Proteomes" id="UP001458880">
    <property type="component" value="Unassembled WGS sequence"/>
</dbReference>
<dbReference type="GO" id="GO:0017148">
    <property type="term" value="P:negative regulation of translation"/>
    <property type="evidence" value="ECO:0007669"/>
    <property type="project" value="TreeGrafter"/>
</dbReference>
<dbReference type="GO" id="GO:0005737">
    <property type="term" value="C:cytoplasm"/>
    <property type="evidence" value="ECO:0007669"/>
    <property type="project" value="UniProtKB-SubCell"/>
</dbReference>
<protein>
    <recommendedName>
        <fullName evidence="1">CCR4-NOT transcription complex subunit 10</fullName>
    </recommendedName>
</protein>
<reference evidence="2 3" key="1">
    <citation type="journal article" date="2024" name="BMC Genomics">
        <title>De novo assembly and annotation of Popillia japonica's genome with initial clues to its potential as an invasive pest.</title>
        <authorList>
            <person name="Cucini C."/>
            <person name="Boschi S."/>
            <person name="Funari R."/>
            <person name="Cardaioli E."/>
            <person name="Iannotti N."/>
            <person name="Marturano G."/>
            <person name="Paoli F."/>
            <person name="Bruttini M."/>
            <person name="Carapelli A."/>
            <person name="Frati F."/>
            <person name="Nardi F."/>
        </authorList>
    </citation>
    <scope>NUCLEOTIDE SEQUENCE [LARGE SCALE GENOMIC DNA]</scope>
    <source>
        <strain evidence="2">DMR45628</strain>
    </source>
</reference>
<dbReference type="PANTHER" id="PTHR12979">
    <property type="entry name" value="CCR4-NOT TRANSCRIPTION COMPLEX SUBUNIT 10"/>
    <property type="match status" value="1"/>
</dbReference>
<comment type="subcellular location">
    <subcellularLocation>
        <location evidence="1">Cytoplasm</location>
    </subcellularLocation>
    <subcellularLocation>
        <location evidence="1">Nucleus</location>
    </subcellularLocation>
</comment>
<evidence type="ECO:0000313" key="2">
    <source>
        <dbReference type="EMBL" id="KAK9732363.1"/>
    </source>
</evidence>
<accession>A0AAW1LBP8</accession>
<evidence type="ECO:0000313" key="3">
    <source>
        <dbReference type="Proteomes" id="UP001458880"/>
    </source>
</evidence>
<comment type="similarity">
    <text evidence="1">Belongs to the CNOT10 family.</text>
</comment>
<keyword evidence="1" id="KW-0963">Cytoplasm</keyword>
<dbReference type="EMBL" id="JASPKY010000119">
    <property type="protein sequence ID" value="KAK9732363.1"/>
    <property type="molecule type" value="Genomic_DNA"/>
</dbReference>
<keyword evidence="1" id="KW-0810">Translation regulation</keyword>
<keyword evidence="3" id="KW-1185">Reference proteome</keyword>
<comment type="function">
    <text evidence="1">Component of the CCR4-NOT complex which is one of the major cellular mRNA deadenylases and is linked to various cellular processes including bulk mRNA degradation, miRNA-mediated repression, translational repression during translational initiation and general transcription regulation.</text>
</comment>
<keyword evidence="1" id="KW-0805">Transcription regulation</keyword>
<keyword evidence="1" id="KW-0804">Transcription</keyword>
<dbReference type="GO" id="GO:0031047">
    <property type="term" value="P:regulatory ncRNA-mediated gene silencing"/>
    <property type="evidence" value="ECO:0007669"/>
    <property type="project" value="UniProtKB-UniRule"/>
</dbReference>